<dbReference type="EMBL" id="CAUJNA010002223">
    <property type="protein sequence ID" value="CAJ1391673.1"/>
    <property type="molecule type" value="Genomic_DNA"/>
</dbReference>
<gene>
    <name evidence="5" type="ORF">EVOR1521_LOCUS16937</name>
</gene>
<evidence type="ECO:0000256" key="2">
    <source>
        <dbReference type="ARBA" id="ARBA00022729"/>
    </source>
</evidence>
<organism evidence="5 6">
    <name type="scientific">Effrenium voratum</name>
    <dbReference type="NCBI Taxonomy" id="2562239"/>
    <lineage>
        <taxon>Eukaryota</taxon>
        <taxon>Sar</taxon>
        <taxon>Alveolata</taxon>
        <taxon>Dinophyceae</taxon>
        <taxon>Suessiales</taxon>
        <taxon>Symbiodiniaceae</taxon>
        <taxon>Effrenium</taxon>
    </lineage>
</organism>
<dbReference type="InterPro" id="IPR011250">
    <property type="entry name" value="OMP/PagP_B-barrel"/>
</dbReference>
<keyword evidence="2" id="KW-0732">Signal</keyword>
<dbReference type="Gene3D" id="2.40.160.20">
    <property type="match status" value="1"/>
</dbReference>
<evidence type="ECO:0000256" key="1">
    <source>
        <dbReference type="ARBA" id="ARBA00004370"/>
    </source>
</evidence>
<dbReference type="AlphaFoldDB" id="A0AA36N435"/>
<comment type="caution">
    <text evidence="5">The sequence shown here is derived from an EMBL/GenBank/DDBJ whole genome shotgun (WGS) entry which is preliminary data.</text>
</comment>
<protein>
    <recommendedName>
        <fullName evidence="4">Outer membrane protein beta-barrel domain-containing protein</fullName>
    </recommendedName>
</protein>
<reference evidence="5" key="1">
    <citation type="submission" date="2023-08" db="EMBL/GenBank/DDBJ databases">
        <authorList>
            <person name="Chen Y."/>
            <person name="Shah S."/>
            <person name="Dougan E. K."/>
            <person name="Thang M."/>
            <person name="Chan C."/>
        </authorList>
    </citation>
    <scope>NUCLEOTIDE SEQUENCE</scope>
</reference>
<dbReference type="InterPro" id="IPR027385">
    <property type="entry name" value="Beta-barrel_OMP"/>
</dbReference>
<keyword evidence="3" id="KW-0472">Membrane</keyword>
<evidence type="ECO:0000313" key="6">
    <source>
        <dbReference type="Proteomes" id="UP001178507"/>
    </source>
</evidence>
<feature type="domain" description="Outer membrane protein beta-barrel" evidence="4">
    <location>
        <begin position="30"/>
        <end position="231"/>
    </location>
</feature>
<proteinExistence type="predicted"/>
<dbReference type="GO" id="GO:0016020">
    <property type="term" value="C:membrane"/>
    <property type="evidence" value="ECO:0007669"/>
    <property type="project" value="UniProtKB-SubCell"/>
</dbReference>
<sequence>MGGSRRRDHAEFWSSDMKKTSTLLAAVSLAVLTSAGAAMAADAVALPPEPPAAPPVEFTPTATWSGFYAGAFGAYNFGQFDASIGDINADGAAGGAFAGINFQDGAFVYGAEADLGYSGAQGTLGGALAEQGVFGSLRARVGYSFDPFMIYATAGGAATQAKVTAGVNSDENTHLGWTAGVGADAMLTDNVFGRLEYRYTDYQDKNFNLGGTVVSSGFQENTIRAGIGLKF</sequence>
<name>A0AA36N435_9DINO</name>
<evidence type="ECO:0000256" key="3">
    <source>
        <dbReference type="ARBA" id="ARBA00023136"/>
    </source>
</evidence>
<evidence type="ECO:0000259" key="4">
    <source>
        <dbReference type="Pfam" id="PF13505"/>
    </source>
</evidence>
<dbReference type="SUPFAM" id="SSF56925">
    <property type="entry name" value="OMPA-like"/>
    <property type="match status" value="1"/>
</dbReference>
<comment type="subcellular location">
    <subcellularLocation>
        <location evidence="1">Membrane</location>
    </subcellularLocation>
</comment>
<keyword evidence="6" id="KW-1185">Reference proteome</keyword>
<accession>A0AA36N435</accession>
<evidence type="ECO:0000313" key="5">
    <source>
        <dbReference type="EMBL" id="CAJ1391673.1"/>
    </source>
</evidence>
<dbReference type="PANTHER" id="PTHR34001">
    <property type="entry name" value="BLL7405 PROTEIN"/>
    <property type="match status" value="1"/>
</dbReference>
<dbReference type="InterPro" id="IPR051692">
    <property type="entry name" value="OMP-like"/>
</dbReference>
<dbReference type="Proteomes" id="UP001178507">
    <property type="component" value="Unassembled WGS sequence"/>
</dbReference>
<dbReference type="PANTHER" id="PTHR34001:SF3">
    <property type="entry name" value="BLL7405 PROTEIN"/>
    <property type="match status" value="1"/>
</dbReference>
<dbReference type="Pfam" id="PF13505">
    <property type="entry name" value="OMP_b-brl"/>
    <property type="match status" value="1"/>
</dbReference>